<name>A0AAU7R306_9ACTN</name>
<evidence type="ECO:0000313" key="2">
    <source>
        <dbReference type="EMBL" id="XBT82888.1"/>
    </source>
</evidence>
<sequence>MATGAVVVVGAALVAAGVFAPGERPGRVLVMAGVVGAYAAVVADLRAVAAVAALGAAVFVGFLAHRYGELTGPGDAWSQAVPIGFAAVLGAGYRHLRSIGAEARPVTRITGAGGGVKSASRNRGRA</sequence>
<dbReference type="AlphaFoldDB" id="A0AAU7R306"/>
<protein>
    <submittedName>
        <fullName evidence="2">Uncharacterized protein</fullName>
    </submittedName>
</protein>
<keyword evidence="1" id="KW-0812">Transmembrane</keyword>
<accession>A0AAU7R306</accession>
<gene>
    <name evidence="2" type="ORF">ABIH81_05190</name>
</gene>
<keyword evidence="1" id="KW-0472">Membrane</keyword>
<dbReference type="RefSeq" id="WP_349879260.1">
    <property type="nucleotide sequence ID" value="NZ_CP157974.1"/>
</dbReference>
<reference evidence="2" key="1">
    <citation type="submission" date="2024-06" db="EMBL/GenBank/DDBJ databases">
        <title>Micromonospora sp. strain HUAS YX12 genome sequences.</title>
        <authorList>
            <person name="Mo P."/>
        </authorList>
    </citation>
    <scope>NUCLEOTIDE SEQUENCE</scope>
    <source>
        <strain evidence="2">HUAS YX12</strain>
    </source>
</reference>
<dbReference type="EMBL" id="CP157974">
    <property type="protein sequence ID" value="XBT82888.1"/>
    <property type="molecule type" value="Genomic_DNA"/>
</dbReference>
<evidence type="ECO:0000256" key="1">
    <source>
        <dbReference type="SAM" id="Phobius"/>
    </source>
</evidence>
<organism evidence="2">
    <name type="scientific">Micromonospora sp. HUAS YX12</name>
    <dbReference type="NCBI Taxonomy" id="3156396"/>
    <lineage>
        <taxon>Bacteria</taxon>
        <taxon>Bacillati</taxon>
        <taxon>Actinomycetota</taxon>
        <taxon>Actinomycetes</taxon>
        <taxon>Micromonosporales</taxon>
        <taxon>Micromonosporaceae</taxon>
        <taxon>Micromonospora</taxon>
    </lineage>
</organism>
<feature type="transmembrane region" description="Helical" evidence="1">
    <location>
        <begin position="47"/>
        <end position="64"/>
    </location>
</feature>
<keyword evidence="1" id="KW-1133">Transmembrane helix</keyword>
<proteinExistence type="predicted"/>